<evidence type="ECO:0000313" key="3">
    <source>
        <dbReference type="Proteomes" id="UP001321749"/>
    </source>
</evidence>
<reference evidence="2" key="2">
    <citation type="submission" date="2023-06" db="EMBL/GenBank/DDBJ databases">
        <authorList>
            <consortium name="Lawrence Berkeley National Laboratory"/>
            <person name="Mondo S.J."/>
            <person name="Hensen N."/>
            <person name="Bonometti L."/>
            <person name="Westerberg I."/>
            <person name="Brannstrom I.O."/>
            <person name="Guillou S."/>
            <person name="Cros-Aarteil S."/>
            <person name="Calhoun S."/>
            <person name="Haridas S."/>
            <person name="Kuo A."/>
            <person name="Pangilinan J."/>
            <person name="Riley R."/>
            <person name="Labutti K."/>
            <person name="Andreopoulos B."/>
            <person name="Lipzen A."/>
            <person name="Chen C."/>
            <person name="Yanf M."/>
            <person name="Daum C."/>
            <person name="Ng V."/>
            <person name="Clum A."/>
            <person name="Steindorff A."/>
            <person name="Ohm R."/>
            <person name="Martin F."/>
            <person name="Silar P."/>
            <person name="Natvig D."/>
            <person name="Lalanne C."/>
            <person name="Gautier V."/>
            <person name="Ament-Velasquez S.L."/>
            <person name="Kruys A."/>
            <person name="Hutchinson M.I."/>
            <person name="Powell A.J."/>
            <person name="Barry K."/>
            <person name="Miller A.N."/>
            <person name="Grigoriev I.V."/>
            <person name="Debuchy R."/>
            <person name="Gladieux P."/>
            <person name="Thoren M.H."/>
            <person name="Johannesson H."/>
        </authorList>
    </citation>
    <scope>NUCLEOTIDE SEQUENCE</scope>
    <source>
        <strain evidence="2">PSN324</strain>
    </source>
</reference>
<protein>
    <submittedName>
        <fullName evidence="2">PEX20 peroxisomal biogenesis factor 20</fullName>
    </submittedName>
</protein>
<sequence>MADSMCGPSNGAKNLLAHTDRDRSMHQDRLINAPQANAGGSFRTRNPAQANGADAAFDNFQGGPVPFMEPHHMLPMASGPAPLHHHVPLGHPSIAAARLDSPATGGMRHAPDWVSEFSAMQLNGGPNMASSASAPALASGIQGMHPTTFGMGWRPFGPAAPQSFIQHPTSMAAPISAAAAAASSTTTAEPVALVAESAEVKSAFDDLFGQYDAVNEAEYARQTADFEAEEAKWMMEHGPSAEAIAQEATEIADEQDLSKKRMDHDLARAAGDILSAVSGYQNEKFQKSSFLQLMQRIADHEVVVDEKSFVDAETGGEVQIQVLDESRPGYHSEENGEHVSGGDDAVPRA</sequence>
<accession>A0AAV9HS61</accession>
<evidence type="ECO:0000313" key="2">
    <source>
        <dbReference type="EMBL" id="KAK4461826.1"/>
    </source>
</evidence>
<feature type="region of interest" description="Disordered" evidence="1">
    <location>
        <begin position="34"/>
        <end position="64"/>
    </location>
</feature>
<dbReference type="EMBL" id="MU864983">
    <property type="protein sequence ID" value="KAK4461826.1"/>
    <property type="molecule type" value="Genomic_DNA"/>
</dbReference>
<dbReference type="AlphaFoldDB" id="A0AAV9HS61"/>
<reference evidence="2" key="1">
    <citation type="journal article" date="2023" name="Mol. Phylogenet. Evol.">
        <title>Genome-scale phylogeny and comparative genomics of the fungal order Sordariales.</title>
        <authorList>
            <person name="Hensen N."/>
            <person name="Bonometti L."/>
            <person name="Westerberg I."/>
            <person name="Brannstrom I.O."/>
            <person name="Guillou S."/>
            <person name="Cros-Aarteil S."/>
            <person name="Calhoun S."/>
            <person name="Haridas S."/>
            <person name="Kuo A."/>
            <person name="Mondo S."/>
            <person name="Pangilinan J."/>
            <person name="Riley R."/>
            <person name="LaButti K."/>
            <person name="Andreopoulos B."/>
            <person name="Lipzen A."/>
            <person name="Chen C."/>
            <person name="Yan M."/>
            <person name="Daum C."/>
            <person name="Ng V."/>
            <person name="Clum A."/>
            <person name="Steindorff A."/>
            <person name="Ohm R.A."/>
            <person name="Martin F."/>
            <person name="Silar P."/>
            <person name="Natvig D.O."/>
            <person name="Lalanne C."/>
            <person name="Gautier V."/>
            <person name="Ament-Velasquez S.L."/>
            <person name="Kruys A."/>
            <person name="Hutchinson M.I."/>
            <person name="Powell A.J."/>
            <person name="Barry K."/>
            <person name="Miller A.N."/>
            <person name="Grigoriev I.V."/>
            <person name="Debuchy R."/>
            <person name="Gladieux P."/>
            <person name="Hiltunen Thoren M."/>
            <person name="Johannesson H."/>
        </authorList>
    </citation>
    <scope>NUCLEOTIDE SEQUENCE</scope>
    <source>
        <strain evidence="2">PSN324</strain>
    </source>
</reference>
<dbReference type="Gene3D" id="6.10.280.230">
    <property type="match status" value="1"/>
</dbReference>
<keyword evidence="3" id="KW-1185">Reference proteome</keyword>
<gene>
    <name evidence="2" type="ORF">QBC42DRAFT_226485</name>
</gene>
<dbReference type="Proteomes" id="UP001321749">
    <property type="component" value="Unassembled WGS sequence"/>
</dbReference>
<evidence type="ECO:0000256" key="1">
    <source>
        <dbReference type="SAM" id="MobiDB-lite"/>
    </source>
</evidence>
<organism evidence="2 3">
    <name type="scientific">Cladorrhinum samala</name>
    <dbReference type="NCBI Taxonomy" id="585594"/>
    <lineage>
        <taxon>Eukaryota</taxon>
        <taxon>Fungi</taxon>
        <taxon>Dikarya</taxon>
        <taxon>Ascomycota</taxon>
        <taxon>Pezizomycotina</taxon>
        <taxon>Sordariomycetes</taxon>
        <taxon>Sordariomycetidae</taxon>
        <taxon>Sordariales</taxon>
        <taxon>Podosporaceae</taxon>
        <taxon>Cladorrhinum</taxon>
    </lineage>
</organism>
<proteinExistence type="predicted"/>
<name>A0AAV9HS61_9PEZI</name>
<feature type="region of interest" description="Disordered" evidence="1">
    <location>
        <begin position="324"/>
        <end position="349"/>
    </location>
</feature>
<comment type="caution">
    <text evidence="2">The sequence shown here is derived from an EMBL/GenBank/DDBJ whole genome shotgun (WGS) entry which is preliminary data.</text>
</comment>